<keyword evidence="2" id="KW-1185">Reference proteome</keyword>
<evidence type="ECO:0000313" key="1">
    <source>
        <dbReference type="EMBL" id="MCR2833255.1"/>
    </source>
</evidence>
<organism evidence="1 2">
    <name type="scientific">Parerythrobacter lacustris</name>
    <dbReference type="NCBI Taxonomy" id="2969984"/>
    <lineage>
        <taxon>Bacteria</taxon>
        <taxon>Pseudomonadati</taxon>
        <taxon>Pseudomonadota</taxon>
        <taxon>Alphaproteobacteria</taxon>
        <taxon>Sphingomonadales</taxon>
        <taxon>Erythrobacteraceae</taxon>
        <taxon>Parerythrobacter</taxon>
    </lineage>
</organism>
<evidence type="ECO:0000313" key="2">
    <source>
        <dbReference type="Proteomes" id="UP001206067"/>
    </source>
</evidence>
<dbReference type="EMBL" id="JANKHH010000003">
    <property type="protein sequence ID" value="MCR2833255.1"/>
    <property type="molecule type" value="Genomic_DNA"/>
</dbReference>
<protein>
    <submittedName>
        <fullName evidence="1">Uncharacterized protein</fullName>
    </submittedName>
</protein>
<comment type="caution">
    <text evidence="1">The sequence shown here is derived from an EMBL/GenBank/DDBJ whole genome shotgun (WGS) entry which is preliminary data.</text>
</comment>
<name>A0ABT1XNN0_9SPHN</name>
<accession>A0ABT1XNN0</accession>
<dbReference type="Proteomes" id="UP001206067">
    <property type="component" value="Unassembled WGS sequence"/>
</dbReference>
<proteinExistence type="predicted"/>
<dbReference type="RefSeq" id="WP_257595023.1">
    <property type="nucleotide sequence ID" value="NZ_JANKHH010000003.1"/>
</dbReference>
<sequence length="51" mass="5415">MGDPPITFGGGGEGAAVYLYRHIMEWAAEQSPQIAAKMVQTDPALNRPAIS</sequence>
<reference evidence="1 2" key="1">
    <citation type="submission" date="2022-08" db="EMBL/GenBank/DDBJ databases">
        <title>Polyphasic taxonomy analysis of Qipengyuania sp.RS5-5.</title>
        <authorList>
            <person name="Xamxidin M."/>
            <person name="Wu M."/>
        </authorList>
    </citation>
    <scope>NUCLEOTIDE SEQUENCE [LARGE SCALE GENOMIC DNA]</scope>
    <source>
        <strain evidence="1 2">RS5-5</strain>
    </source>
</reference>
<gene>
    <name evidence="1" type="ORF">NSO95_04810</name>
</gene>